<dbReference type="GO" id="GO:0005634">
    <property type="term" value="C:nucleus"/>
    <property type="evidence" value="ECO:0007669"/>
    <property type="project" value="UniProtKB-SubCell"/>
</dbReference>
<dbReference type="EMBL" id="JAQQBS010001422">
    <property type="protein sequence ID" value="KAK0165806.1"/>
    <property type="molecule type" value="Genomic_DNA"/>
</dbReference>
<dbReference type="InterPro" id="IPR006578">
    <property type="entry name" value="MADF-dom"/>
</dbReference>
<dbReference type="GO" id="GO:0003677">
    <property type="term" value="F:DNA binding"/>
    <property type="evidence" value="ECO:0007669"/>
    <property type="project" value="InterPro"/>
</dbReference>
<dbReference type="PROSITE" id="PS51029">
    <property type="entry name" value="MADF"/>
    <property type="match status" value="1"/>
</dbReference>
<dbReference type="SMART" id="SM00595">
    <property type="entry name" value="MADF"/>
    <property type="match status" value="1"/>
</dbReference>
<keyword evidence="1" id="KW-0539">Nucleus</keyword>
<reference evidence="4" key="1">
    <citation type="journal article" date="2023" name="bioRxiv">
        <title>Scaffold-level genome assemblies of two parasitoid biocontrol wasps reveal the parthenogenesis mechanism and an associated novel virus.</title>
        <authorList>
            <person name="Inwood S."/>
            <person name="Skelly J."/>
            <person name="Guhlin J."/>
            <person name="Harrop T."/>
            <person name="Goldson S."/>
            <person name="Dearden P."/>
        </authorList>
    </citation>
    <scope>NUCLEOTIDE SEQUENCE</scope>
    <source>
        <strain evidence="4">Irish</strain>
        <tissue evidence="4">Whole body</tissue>
    </source>
</reference>
<reference evidence="4" key="2">
    <citation type="submission" date="2023-03" db="EMBL/GenBank/DDBJ databases">
        <authorList>
            <person name="Inwood S.N."/>
            <person name="Skelly J.G."/>
            <person name="Guhlin J."/>
            <person name="Harrop T.W.R."/>
            <person name="Goldson S.G."/>
            <person name="Dearden P.K."/>
        </authorList>
    </citation>
    <scope>NUCLEOTIDE SEQUENCE</scope>
    <source>
        <strain evidence="4">Irish</strain>
        <tissue evidence="4">Whole body</tissue>
    </source>
</reference>
<gene>
    <name evidence="4" type="ORF">PV328_004292</name>
</gene>
<dbReference type="PANTHER" id="PTHR12243:SF67">
    <property type="entry name" value="COREPRESSOR OF PANGOLIN, ISOFORM A-RELATED"/>
    <property type="match status" value="1"/>
</dbReference>
<proteinExistence type="predicted"/>
<dbReference type="Pfam" id="PF10545">
    <property type="entry name" value="MADF_DNA_bdg"/>
    <property type="match status" value="1"/>
</dbReference>
<dbReference type="GO" id="GO:0006357">
    <property type="term" value="P:regulation of transcription by RNA polymerase II"/>
    <property type="evidence" value="ECO:0007669"/>
    <property type="project" value="TreeGrafter"/>
</dbReference>
<evidence type="ECO:0000256" key="1">
    <source>
        <dbReference type="PROSITE-ProRule" id="PRU00371"/>
    </source>
</evidence>
<dbReference type="Pfam" id="PF02944">
    <property type="entry name" value="BESS"/>
    <property type="match status" value="1"/>
</dbReference>
<evidence type="ECO:0000259" key="3">
    <source>
        <dbReference type="PROSITE" id="PS51031"/>
    </source>
</evidence>
<evidence type="ECO:0008006" key="6">
    <source>
        <dbReference type="Google" id="ProtNLM"/>
    </source>
</evidence>
<dbReference type="AlphaFoldDB" id="A0AA39KLJ9"/>
<evidence type="ECO:0000313" key="5">
    <source>
        <dbReference type="Proteomes" id="UP001168990"/>
    </source>
</evidence>
<comment type="caution">
    <text evidence="4">The sequence shown here is derived from an EMBL/GenBank/DDBJ whole genome shotgun (WGS) entry which is preliminary data.</text>
</comment>
<evidence type="ECO:0000313" key="4">
    <source>
        <dbReference type="EMBL" id="KAK0165806.1"/>
    </source>
</evidence>
<dbReference type="PROSITE" id="PS51031">
    <property type="entry name" value="BESS"/>
    <property type="match status" value="1"/>
</dbReference>
<sequence>MIMNEIDDLIGEVEKYPCLWDISNENYSNKIQRDLAWEEICKTLCLNWDDLGNEEKKKFYDNKRKQWNNVRDGYRKYIIRISNTPKRSGGGVMKKYIYANSLHFLTPVLQTNKQREENYEIPQEDDEEIEYEISEQGQIEQDYEEDEEELNSCRTLRKLKSIKRQNIIKKPKKDDVPNQILDIIKWKSNNGVHYHDEDSQFLLSFRSDLRSMTNSQKLQFKLGMIHLIQSITEPNVDDSSSFLS</sequence>
<dbReference type="PANTHER" id="PTHR12243">
    <property type="entry name" value="MADF DOMAIN TRANSCRIPTION FACTOR"/>
    <property type="match status" value="1"/>
</dbReference>
<comment type="subcellular location">
    <subcellularLocation>
        <location evidence="1">Nucleus</location>
    </subcellularLocation>
</comment>
<dbReference type="GO" id="GO:0005667">
    <property type="term" value="C:transcription regulator complex"/>
    <property type="evidence" value="ECO:0007669"/>
    <property type="project" value="TreeGrafter"/>
</dbReference>
<feature type="domain" description="MADF" evidence="2">
    <location>
        <begin position="8"/>
        <end position="110"/>
    </location>
</feature>
<evidence type="ECO:0000259" key="2">
    <source>
        <dbReference type="PROSITE" id="PS51029"/>
    </source>
</evidence>
<keyword evidence="5" id="KW-1185">Reference proteome</keyword>
<organism evidence="4 5">
    <name type="scientific">Microctonus aethiopoides</name>
    <dbReference type="NCBI Taxonomy" id="144406"/>
    <lineage>
        <taxon>Eukaryota</taxon>
        <taxon>Metazoa</taxon>
        <taxon>Ecdysozoa</taxon>
        <taxon>Arthropoda</taxon>
        <taxon>Hexapoda</taxon>
        <taxon>Insecta</taxon>
        <taxon>Pterygota</taxon>
        <taxon>Neoptera</taxon>
        <taxon>Endopterygota</taxon>
        <taxon>Hymenoptera</taxon>
        <taxon>Apocrita</taxon>
        <taxon>Ichneumonoidea</taxon>
        <taxon>Braconidae</taxon>
        <taxon>Euphorinae</taxon>
        <taxon>Microctonus</taxon>
    </lineage>
</organism>
<protein>
    <recommendedName>
        <fullName evidence="6">MADF domain-containing protein</fullName>
    </recommendedName>
</protein>
<feature type="domain" description="BESS" evidence="3">
    <location>
        <begin position="195"/>
        <end position="234"/>
    </location>
</feature>
<dbReference type="InterPro" id="IPR004210">
    <property type="entry name" value="BESS_motif"/>
</dbReference>
<name>A0AA39KLJ9_9HYME</name>
<dbReference type="Proteomes" id="UP001168990">
    <property type="component" value="Unassembled WGS sequence"/>
</dbReference>
<accession>A0AA39KLJ9</accession>
<dbReference type="InterPro" id="IPR039353">
    <property type="entry name" value="TF_Adf1"/>
</dbReference>